<feature type="region of interest" description="Disordered" evidence="2">
    <location>
        <begin position="336"/>
        <end position="446"/>
    </location>
</feature>
<feature type="compositionally biased region" description="Polar residues" evidence="2">
    <location>
        <begin position="424"/>
        <end position="446"/>
    </location>
</feature>
<dbReference type="CDD" id="cd14290">
    <property type="entry name" value="UBA_PUB_plant"/>
    <property type="match status" value="1"/>
</dbReference>
<name>A0A8X7Q159_BRACI</name>
<dbReference type="InterPro" id="IPR018997">
    <property type="entry name" value="PUB_domain"/>
</dbReference>
<dbReference type="PANTHER" id="PTHR46713:SF4">
    <property type="entry name" value="UBIQUITIN-ASSOCIATED (UBA)_TS-N DOMAIN PROTEIN"/>
    <property type="match status" value="1"/>
</dbReference>
<comment type="caution">
    <text evidence="4">The sequence shown here is derived from an EMBL/GenBank/DDBJ whole genome shotgun (WGS) entry which is preliminary data.</text>
</comment>
<gene>
    <name evidence="4" type="ORF">Bca52824_068236</name>
</gene>
<evidence type="ECO:0000259" key="3">
    <source>
        <dbReference type="PROSITE" id="PS50030"/>
    </source>
</evidence>
<feature type="compositionally biased region" description="Basic and acidic residues" evidence="2">
    <location>
        <begin position="364"/>
        <end position="395"/>
    </location>
</feature>
<dbReference type="EMBL" id="JAAMPC010000014">
    <property type="protein sequence ID" value="KAG2261157.1"/>
    <property type="molecule type" value="Genomic_DNA"/>
</dbReference>
<feature type="domain" description="UBA" evidence="3">
    <location>
        <begin position="11"/>
        <end position="52"/>
    </location>
</feature>
<feature type="compositionally biased region" description="Basic and acidic residues" evidence="2">
    <location>
        <begin position="414"/>
        <end position="423"/>
    </location>
</feature>
<dbReference type="InterPro" id="IPR015940">
    <property type="entry name" value="UBA"/>
</dbReference>
<organism evidence="4 5">
    <name type="scientific">Brassica carinata</name>
    <name type="common">Ethiopian mustard</name>
    <name type="synonym">Abyssinian cabbage</name>
    <dbReference type="NCBI Taxonomy" id="52824"/>
    <lineage>
        <taxon>Eukaryota</taxon>
        <taxon>Viridiplantae</taxon>
        <taxon>Streptophyta</taxon>
        <taxon>Embryophyta</taxon>
        <taxon>Tracheophyta</taxon>
        <taxon>Spermatophyta</taxon>
        <taxon>Magnoliopsida</taxon>
        <taxon>eudicotyledons</taxon>
        <taxon>Gunneridae</taxon>
        <taxon>Pentapetalae</taxon>
        <taxon>rosids</taxon>
        <taxon>malvids</taxon>
        <taxon>Brassicales</taxon>
        <taxon>Brassicaceae</taxon>
        <taxon>Brassiceae</taxon>
        <taxon>Brassica</taxon>
    </lineage>
</organism>
<feature type="coiled-coil region" evidence="1">
    <location>
        <begin position="80"/>
        <end position="117"/>
    </location>
</feature>
<dbReference type="Gene3D" id="1.20.58.2190">
    <property type="match status" value="1"/>
</dbReference>
<keyword evidence="5" id="KW-1185">Reference proteome</keyword>
<proteinExistence type="predicted"/>
<dbReference type="SUPFAM" id="SSF46934">
    <property type="entry name" value="UBA-like"/>
    <property type="match status" value="1"/>
</dbReference>
<dbReference type="PROSITE" id="PS50030">
    <property type="entry name" value="UBA"/>
    <property type="match status" value="1"/>
</dbReference>
<dbReference type="SUPFAM" id="SSF143503">
    <property type="entry name" value="PUG domain-like"/>
    <property type="match status" value="1"/>
</dbReference>
<evidence type="ECO:0000313" key="5">
    <source>
        <dbReference type="Proteomes" id="UP000886595"/>
    </source>
</evidence>
<keyword evidence="1" id="KW-0175">Coiled coil</keyword>
<evidence type="ECO:0000256" key="1">
    <source>
        <dbReference type="SAM" id="Coils"/>
    </source>
</evidence>
<feature type="compositionally biased region" description="Basic and acidic residues" evidence="2">
    <location>
        <begin position="155"/>
        <end position="166"/>
    </location>
</feature>
<protein>
    <recommendedName>
        <fullName evidence="3">UBA domain-containing protein</fullName>
    </recommendedName>
</protein>
<dbReference type="OrthoDB" id="336240at2759"/>
<evidence type="ECO:0000313" key="4">
    <source>
        <dbReference type="EMBL" id="KAG2261157.1"/>
    </source>
</evidence>
<dbReference type="Gene3D" id="1.10.8.10">
    <property type="entry name" value="DNA helicase RuvA subunit, C-terminal domain"/>
    <property type="match status" value="1"/>
</dbReference>
<feature type="region of interest" description="Disordered" evidence="2">
    <location>
        <begin position="155"/>
        <end position="174"/>
    </location>
</feature>
<sequence>MQAETESSVLEVNRGLLKELEDMGFSMARAAWALHHSGNSSLEAAVNWIVDHENDSQFDKMPVVEFNIEIESPNPHDHTAETAQARANELKERARKLREEEETKREREREKERIRAGKEMMETKRIVEENERKRNIALRKAGKDEEKKAREKVMQRVNADKAERKSRLGLPTTSTSALVTPLDTKRTLMLSPSPASKAEEMRECLRSLRRNHKEEDPRTMRRAFDTLLMIVRNAAKTPDEEKYRRIRVTNRLFQERVGRFKEGMEFMELCGFKRGRIRVSVSDAGTRRRYVAQAKRRCVSVAVCGYKLGFEVYSRREVLTYLKMYSDRVEAETVNRNTAKSRLNGGGSGDLSSRGRQVTRKRGRQDDDKWEHDLFDDDTKPRISDRKVDPRDLRLKLQKKHHGLQSRLGGASLGERDLREKLSGTKNPQPRSSTLQNLQGTLLDQP</sequence>
<dbReference type="InterPro" id="IPR036339">
    <property type="entry name" value="PUB-like_dom_sf"/>
</dbReference>
<dbReference type="SMART" id="SM00580">
    <property type="entry name" value="PUG"/>
    <property type="match status" value="1"/>
</dbReference>
<dbReference type="Proteomes" id="UP000886595">
    <property type="component" value="Unassembled WGS sequence"/>
</dbReference>
<reference evidence="4 5" key="1">
    <citation type="submission" date="2020-02" db="EMBL/GenBank/DDBJ databases">
        <authorList>
            <person name="Ma Q."/>
            <person name="Huang Y."/>
            <person name="Song X."/>
            <person name="Pei D."/>
        </authorList>
    </citation>
    <scope>NUCLEOTIDE SEQUENCE [LARGE SCALE GENOMIC DNA]</scope>
    <source>
        <strain evidence="4">Sxm20200214</strain>
        <tissue evidence="4">Leaf</tissue>
    </source>
</reference>
<dbReference type="Pfam" id="PF22562">
    <property type="entry name" value="UBA_7"/>
    <property type="match status" value="1"/>
</dbReference>
<dbReference type="PANTHER" id="PTHR46713">
    <property type="entry name" value="F13M7.16 PROTEIN"/>
    <property type="match status" value="1"/>
</dbReference>
<dbReference type="InterPro" id="IPR009060">
    <property type="entry name" value="UBA-like_sf"/>
</dbReference>
<accession>A0A8X7Q159</accession>
<evidence type="ECO:0000256" key="2">
    <source>
        <dbReference type="SAM" id="MobiDB-lite"/>
    </source>
</evidence>
<dbReference type="AlphaFoldDB" id="A0A8X7Q159"/>
<dbReference type="Pfam" id="PF09409">
    <property type="entry name" value="PUB"/>
    <property type="match status" value="1"/>
</dbReference>